<gene>
    <name evidence="8" type="ORF">L202_01244</name>
</gene>
<reference evidence="8 9" key="1">
    <citation type="submission" date="2016-06" db="EMBL/GenBank/DDBJ databases">
        <title>Evolution of pathogenesis and genome organization in the Tremellales.</title>
        <authorList>
            <person name="Cuomo C."/>
            <person name="Litvintseva A."/>
            <person name="Heitman J."/>
            <person name="Chen Y."/>
            <person name="Sun S."/>
            <person name="Springer D."/>
            <person name="Dromer F."/>
            <person name="Young S."/>
            <person name="Zeng Q."/>
            <person name="Chapman S."/>
            <person name="Gujja S."/>
            <person name="Saif S."/>
            <person name="Birren B."/>
        </authorList>
    </citation>
    <scope>NUCLEOTIDE SEQUENCE [LARGE SCALE GENOMIC DNA]</scope>
    <source>
        <strain evidence="8 9">CBS 6039</strain>
    </source>
</reference>
<dbReference type="RefSeq" id="XP_018997013.1">
    <property type="nucleotide sequence ID" value="XM_019134586.1"/>
</dbReference>
<feature type="transmembrane region" description="Helical" evidence="6">
    <location>
        <begin position="731"/>
        <end position="749"/>
    </location>
</feature>
<dbReference type="InterPro" id="IPR052430">
    <property type="entry name" value="IVT-Associated"/>
</dbReference>
<sequence>MRWTTRLRLLAAPTLASFLAFVLSAVKPWGGISGQWAFLVYTSMLIFFFPRGRIGPQIELTVLGVAGGTIGIAWSSGVLAVAAWCGRRYGVDSDQTRAILGVGLALLCIASGLLRSSVRRFNTFSKIMVFFPIFMLTSQQTITHMTAALFLEQFYVVIFAGILPLISTLIFAPHHTLSHQFGAQVEESLKTICTLLPLSLQHITGDENPSTAISEPSEAEYPTAKSLESQPDRARLPPSQDQLAKKLKTTISNLQTSSSSYLRTTPSVDGQLPLLPTVVKSLQRIVRNPLLGTNQSPGERIQAALNKTFPHSQPGTPRGAKARTPVPSASSSIRSQSRSEVFHRRKPRHLTSLLPPEASSSSLALSQHPGLKERSESLVGAMVEALQAIEQELPAKFGWAVEAAKEDKAEMNPYERLAGAKARLEEQVGCVQQVLGSLLGDLGGEDKDDTSDSESDVRRSANPSNYATSPRNRSPVAATFSETVEVRSVLHNRDRYRLAFVMTTLLDLAKDIQGLATTLNEAPAYEKPLSSWMHFLRLLWLNRSDNDEDRDHQREEPNLVPDESLPHDEKKEFQDMDFVSATLHQQYSALSTTSPKHRLGRAWRLFWDQHKVVKTRILMSRFMHDVKHSRHVLFAIKLAGGICLLSVPAWMPPGYSARNWYQSSRGGWMVVSYMFVLEDTTGAILKVGSLRALGTFIGAVVGFVVSLQTDFCRYPVLMGTQCVLIAGKNPYGLVVLATVCSIPISYNVLFASIPGLGTSTGITLPPILFIPYLGLSDGQSDWFLTWNRFVDIVIGVMAAVLVGTWFWPVHARVQYFKVVSRTLEGLIEYYLRMSRDLVRSTLVYRVDDKRYEELEGKIKRNIQLSRTLMKIQQQEVSLLPRPIKLYSEIIDATERLLETLNEIRILRFSVPRKETVLDVLPIRRELISTVLINLWSSSHAYGSRSPLPQFLPSPRVPLSELMDVTEEHSRHLRSARHNHHHQRETESTRGTMAEGYQAELAVLYGMAENEALGEVCNILEELVASARTLFGTQSFLQT</sequence>
<evidence type="ECO:0000256" key="3">
    <source>
        <dbReference type="ARBA" id="ARBA00022989"/>
    </source>
</evidence>
<feature type="region of interest" description="Disordered" evidence="5">
    <location>
        <begin position="972"/>
        <end position="991"/>
    </location>
</feature>
<keyword evidence="2 6" id="KW-0812">Transmembrane</keyword>
<dbReference type="GeneID" id="30152553"/>
<dbReference type="OrthoDB" id="68611at2759"/>
<dbReference type="InterPro" id="IPR049453">
    <property type="entry name" value="Memb_transporter_dom"/>
</dbReference>
<dbReference type="GO" id="GO:0016020">
    <property type="term" value="C:membrane"/>
    <property type="evidence" value="ECO:0007669"/>
    <property type="project" value="UniProtKB-SubCell"/>
</dbReference>
<feature type="region of interest" description="Disordered" evidence="5">
    <location>
        <begin position="206"/>
        <end position="240"/>
    </location>
</feature>
<comment type="caution">
    <text evidence="8">The sequence shown here is derived from an EMBL/GenBank/DDBJ whole genome shotgun (WGS) entry which is preliminary data.</text>
</comment>
<feature type="region of interest" description="Disordered" evidence="5">
    <location>
        <begin position="309"/>
        <end position="365"/>
    </location>
</feature>
<keyword evidence="4 6" id="KW-0472">Membrane</keyword>
<feature type="domain" description="Integral membrane bound transporter" evidence="7">
    <location>
        <begin position="659"/>
        <end position="802"/>
    </location>
</feature>
<keyword evidence="3 6" id="KW-1133">Transmembrane helix</keyword>
<comment type="subcellular location">
    <subcellularLocation>
        <location evidence="1">Membrane</location>
        <topology evidence="1">Multi-pass membrane protein</topology>
    </subcellularLocation>
</comment>
<feature type="transmembrane region" description="Helical" evidence="6">
    <location>
        <begin position="786"/>
        <end position="807"/>
    </location>
</feature>
<feature type="compositionally biased region" description="Polar residues" evidence="5">
    <location>
        <begin position="461"/>
        <end position="472"/>
    </location>
</feature>
<dbReference type="AlphaFoldDB" id="A0A1E3I2X9"/>
<organism evidence="8 9">
    <name type="scientific">Cryptococcus amylolentus CBS 6039</name>
    <dbReference type="NCBI Taxonomy" id="1295533"/>
    <lineage>
        <taxon>Eukaryota</taxon>
        <taxon>Fungi</taxon>
        <taxon>Dikarya</taxon>
        <taxon>Basidiomycota</taxon>
        <taxon>Agaricomycotina</taxon>
        <taxon>Tremellomycetes</taxon>
        <taxon>Tremellales</taxon>
        <taxon>Cryptococcaceae</taxon>
        <taxon>Cryptococcus</taxon>
    </lineage>
</organism>
<evidence type="ECO:0000313" key="9">
    <source>
        <dbReference type="Proteomes" id="UP000094065"/>
    </source>
</evidence>
<evidence type="ECO:0000256" key="6">
    <source>
        <dbReference type="SAM" id="Phobius"/>
    </source>
</evidence>
<feature type="region of interest" description="Disordered" evidence="5">
    <location>
        <begin position="547"/>
        <end position="566"/>
    </location>
</feature>
<name>A0A1E3I2X9_9TREE</name>
<feature type="compositionally biased region" description="Low complexity" evidence="5">
    <location>
        <begin position="328"/>
        <end position="339"/>
    </location>
</feature>
<feature type="region of interest" description="Disordered" evidence="5">
    <location>
        <begin position="441"/>
        <end position="474"/>
    </location>
</feature>
<feature type="compositionally biased region" description="Basic residues" evidence="5">
    <location>
        <begin position="972"/>
        <end position="982"/>
    </location>
</feature>
<dbReference type="Pfam" id="PF13515">
    <property type="entry name" value="FUSC_2"/>
    <property type="match status" value="1"/>
</dbReference>
<dbReference type="STRING" id="1295533.A0A1E3I2X9"/>
<protein>
    <recommendedName>
        <fullName evidence="7">Integral membrane bound transporter domain-containing protein</fullName>
    </recommendedName>
</protein>
<feature type="transmembrane region" description="Helical" evidence="6">
    <location>
        <begin position="62"/>
        <end position="84"/>
    </location>
</feature>
<evidence type="ECO:0000256" key="4">
    <source>
        <dbReference type="ARBA" id="ARBA00023136"/>
    </source>
</evidence>
<feature type="transmembrane region" description="Helical" evidence="6">
    <location>
        <begin position="756"/>
        <end position="774"/>
    </location>
</feature>
<feature type="compositionally biased region" description="Low complexity" evidence="5">
    <location>
        <begin position="352"/>
        <end position="365"/>
    </location>
</feature>
<proteinExistence type="predicted"/>
<dbReference type="Proteomes" id="UP000094065">
    <property type="component" value="Unassembled WGS sequence"/>
</dbReference>
<dbReference type="PANTHER" id="PTHR47804:SF3">
    <property type="entry name" value="PROTEIN BRE4"/>
    <property type="match status" value="1"/>
</dbReference>
<feature type="transmembrane region" description="Helical" evidence="6">
    <location>
        <begin position="96"/>
        <end position="115"/>
    </location>
</feature>
<feature type="transmembrane region" description="Helical" evidence="6">
    <location>
        <begin position="153"/>
        <end position="172"/>
    </location>
</feature>
<dbReference type="PANTHER" id="PTHR47804">
    <property type="entry name" value="60S RIBOSOMAL PROTEIN L19"/>
    <property type="match status" value="1"/>
</dbReference>
<evidence type="ECO:0000313" key="8">
    <source>
        <dbReference type="EMBL" id="ODN83013.1"/>
    </source>
</evidence>
<evidence type="ECO:0000256" key="5">
    <source>
        <dbReference type="SAM" id="MobiDB-lite"/>
    </source>
</evidence>
<accession>A0A1E3I2X9</accession>
<feature type="transmembrane region" description="Helical" evidence="6">
    <location>
        <begin position="692"/>
        <end position="711"/>
    </location>
</feature>
<evidence type="ECO:0000256" key="2">
    <source>
        <dbReference type="ARBA" id="ARBA00022692"/>
    </source>
</evidence>
<feature type="transmembrane region" description="Helical" evidence="6">
    <location>
        <begin position="631"/>
        <end position="651"/>
    </location>
</feature>
<evidence type="ECO:0000256" key="1">
    <source>
        <dbReference type="ARBA" id="ARBA00004141"/>
    </source>
</evidence>
<feature type="transmembrane region" description="Helical" evidence="6">
    <location>
        <begin position="34"/>
        <end position="50"/>
    </location>
</feature>
<evidence type="ECO:0000259" key="7">
    <source>
        <dbReference type="Pfam" id="PF13515"/>
    </source>
</evidence>
<dbReference type="EMBL" id="AWGJ01000002">
    <property type="protein sequence ID" value="ODN83013.1"/>
    <property type="molecule type" value="Genomic_DNA"/>
</dbReference>
<keyword evidence="9" id="KW-1185">Reference proteome</keyword>